<evidence type="ECO:0000313" key="2">
    <source>
        <dbReference type="Proteomes" id="UP000003416"/>
    </source>
</evidence>
<dbReference type="Proteomes" id="UP000003416">
    <property type="component" value="Unassembled WGS sequence"/>
</dbReference>
<proteinExistence type="predicted"/>
<accession>F3PXP1</accession>
<dbReference type="STRING" id="763034.HMPREF9446_03539"/>
<reference evidence="1 2" key="1">
    <citation type="submission" date="2011-02" db="EMBL/GenBank/DDBJ databases">
        <authorList>
            <person name="Weinstock G."/>
            <person name="Sodergren E."/>
            <person name="Clifton S."/>
            <person name="Fulton L."/>
            <person name="Fulton B."/>
            <person name="Courtney L."/>
            <person name="Fronick C."/>
            <person name="Harrison M."/>
            <person name="Strong C."/>
            <person name="Farmer C."/>
            <person name="Delahaunty K."/>
            <person name="Markovic C."/>
            <person name="Hall O."/>
            <person name="Minx P."/>
            <person name="Tomlinson C."/>
            <person name="Mitreva M."/>
            <person name="Hou S."/>
            <person name="Chen J."/>
            <person name="Wollam A."/>
            <person name="Pepin K.H."/>
            <person name="Johnson M."/>
            <person name="Bhonagiri V."/>
            <person name="Zhang X."/>
            <person name="Suruliraj S."/>
            <person name="Warren W."/>
            <person name="Chinwalla A."/>
            <person name="Mardis E.R."/>
            <person name="Wilson R.K."/>
        </authorList>
    </citation>
    <scope>NUCLEOTIDE SEQUENCE [LARGE SCALE GENOMIC DNA]</scope>
    <source>
        <strain evidence="1 2">YIT 12057</strain>
    </source>
</reference>
<gene>
    <name evidence="1" type="ORF">HMPREF9446_03539</name>
</gene>
<evidence type="ECO:0008006" key="3">
    <source>
        <dbReference type="Google" id="ProtNLM"/>
    </source>
</evidence>
<name>F3PXP1_9BACE</name>
<evidence type="ECO:0000313" key="1">
    <source>
        <dbReference type="EMBL" id="EGF51623.1"/>
    </source>
</evidence>
<dbReference type="RefSeq" id="WP_009126746.1">
    <property type="nucleotide sequence ID" value="NZ_GL882691.1"/>
</dbReference>
<dbReference type="GeneID" id="86050907"/>
<dbReference type="AlphaFoldDB" id="F3PXP1"/>
<organism evidence="1 2">
    <name type="scientific">Bacteroides fluxus YIT 12057</name>
    <dbReference type="NCBI Taxonomy" id="763034"/>
    <lineage>
        <taxon>Bacteria</taxon>
        <taxon>Pseudomonadati</taxon>
        <taxon>Bacteroidota</taxon>
        <taxon>Bacteroidia</taxon>
        <taxon>Bacteroidales</taxon>
        <taxon>Bacteroidaceae</taxon>
        <taxon>Bacteroides</taxon>
    </lineage>
</organism>
<dbReference type="InterPro" id="IPR010344">
    <property type="entry name" value="YbjH"/>
</dbReference>
<protein>
    <recommendedName>
        <fullName evidence="3">Exopolysaccharide biosynthesis protein YbjH</fullName>
    </recommendedName>
</protein>
<comment type="caution">
    <text evidence="1">The sequence shown here is derived from an EMBL/GenBank/DDBJ whole genome shotgun (WGS) entry which is preliminary data.</text>
</comment>
<dbReference type="eggNOG" id="ENOG502ZKV4">
    <property type="taxonomic scope" value="Bacteria"/>
</dbReference>
<dbReference type="HOGENOM" id="CLU_095221_0_0_10"/>
<sequence length="263" mass="29720">MRKEERGIGIFRWLFLWGFLLTGTFSAPAQQYTGMSGLIHVPSADMDDAGEIRVGAHFLNKEFLPDAGFNPLGRGKYHTTNHYLSITPFSWIELGYTCTLQKGLKNGNKDDIGFYHKDRYFSVKIRPVKEDKWWPGIAVGSNDPVTTDNNAHETGLPEKNKNQIFGNVYVAATKHLDIEGHCIGFHLAYRKWKRSCNRKWNGPVGGITFRPSFLKSLRAIAEYTGNEVNIGADCLLWKHLLLQASLQNGKYFSGGVCLQMNLF</sequence>
<keyword evidence="2" id="KW-1185">Reference proteome</keyword>
<dbReference type="Pfam" id="PF06082">
    <property type="entry name" value="YjbH"/>
    <property type="match status" value="1"/>
</dbReference>
<dbReference type="EMBL" id="AFBN01000099">
    <property type="protein sequence ID" value="EGF51623.1"/>
    <property type="molecule type" value="Genomic_DNA"/>
</dbReference>